<dbReference type="InterPro" id="IPR006148">
    <property type="entry name" value="Glc/Gal-6P_isomerase"/>
</dbReference>
<evidence type="ECO:0000256" key="1">
    <source>
        <dbReference type="NCBIfam" id="TIGR00502"/>
    </source>
</evidence>
<name>A0A6M0IDV9_9BACT</name>
<dbReference type="SUPFAM" id="SSF100950">
    <property type="entry name" value="NagB/RpiA/CoA transferase-like"/>
    <property type="match status" value="1"/>
</dbReference>
<dbReference type="InterPro" id="IPR052960">
    <property type="entry name" value="GlcN6P_deaminase-like"/>
</dbReference>
<keyword evidence="4" id="KW-1185">Reference proteome</keyword>
<dbReference type="AlphaFoldDB" id="A0A6M0IDV9"/>
<accession>A0A6M0IDV9</accession>
<dbReference type="SUPFAM" id="SSF102588">
    <property type="entry name" value="LmbE-like"/>
    <property type="match status" value="1"/>
</dbReference>
<feature type="domain" description="Glucosamine/galactosamine-6-phosphate isomerase" evidence="2">
    <location>
        <begin position="57"/>
        <end position="280"/>
    </location>
</feature>
<gene>
    <name evidence="3" type="primary">nagB</name>
    <name evidence="3" type="ORF">GK091_00360</name>
</gene>
<proteinExistence type="predicted"/>
<organism evidence="3 4">
    <name type="scientific">Spirosoma agri</name>
    <dbReference type="NCBI Taxonomy" id="1987381"/>
    <lineage>
        <taxon>Bacteria</taxon>
        <taxon>Pseudomonadati</taxon>
        <taxon>Bacteroidota</taxon>
        <taxon>Cytophagia</taxon>
        <taxon>Cytophagales</taxon>
        <taxon>Cytophagaceae</taxon>
        <taxon>Spirosoma</taxon>
    </lineage>
</organism>
<dbReference type="PROSITE" id="PS01161">
    <property type="entry name" value="GLC_GALNAC_ISOMERASE"/>
    <property type="match status" value="1"/>
</dbReference>
<evidence type="ECO:0000313" key="4">
    <source>
        <dbReference type="Proteomes" id="UP000477386"/>
    </source>
</evidence>
<keyword evidence="3" id="KW-0378">Hydrolase</keyword>
<dbReference type="GO" id="GO:0005975">
    <property type="term" value="P:carbohydrate metabolic process"/>
    <property type="evidence" value="ECO:0007669"/>
    <property type="project" value="InterPro"/>
</dbReference>
<dbReference type="GO" id="GO:0006046">
    <property type="term" value="P:N-acetylglucosamine catabolic process"/>
    <property type="evidence" value="ECO:0007669"/>
    <property type="project" value="UniProtKB-UniRule"/>
</dbReference>
<dbReference type="Pfam" id="PF02585">
    <property type="entry name" value="PIG-L"/>
    <property type="match status" value="1"/>
</dbReference>
<dbReference type="RefSeq" id="WP_164034668.1">
    <property type="nucleotide sequence ID" value="NZ_JAAGNZ010000001.1"/>
</dbReference>
<dbReference type="Gene3D" id="3.40.50.1360">
    <property type="match status" value="1"/>
</dbReference>
<dbReference type="InterPro" id="IPR003737">
    <property type="entry name" value="GlcNAc_PI_deacetylase-related"/>
</dbReference>
<protein>
    <recommendedName>
        <fullName evidence="1">Glucosamine-6-phosphate deaminase</fullName>
        <ecNumber evidence="1">3.5.99.6</ecNumber>
    </recommendedName>
</protein>
<evidence type="ECO:0000259" key="2">
    <source>
        <dbReference type="Pfam" id="PF01182"/>
    </source>
</evidence>
<dbReference type="PANTHER" id="PTHR42892">
    <property type="entry name" value="GLUCOSAMINE-6-PHOSPHATE DEAMINASE-LIKE PROTEIN BT_0258-RELATED"/>
    <property type="match status" value="1"/>
</dbReference>
<dbReference type="PANTHER" id="PTHR42892:SF1">
    <property type="entry name" value="GLUCOSAMINE-6-PHOSPHATE ISOMERASE"/>
    <property type="match status" value="1"/>
</dbReference>
<dbReference type="Gene3D" id="3.40.50.10320">
    <property type="entry name" value="LmbE-like"/>
    <property type="match status" value="1"/>
</dbReference>
<dbReference type="NCBIfam" id="NF002557">
    <property type="entry name" value="PRK02122.1"/>
    <property type="match status" value="1"/>
</dbReference>
<dbReference type="InterPro" id="IPR018321">
    <property type="entry name" value="Glucosamine6P_isomerase_CS"/>
</dbReference>
<dbReference type="GO" id="GO:0004342">
    <property type="term" value="F:glucosamine-6-phosphate deaminase activity"/>
    <property type="evidence" value="ECO:0007669"/>
    <property type="project" value="UniProtKB-UniRule"/>
</dbReference>
<reference evidence="3 4" key="1">
    <citation type="submission" date="2020-02" db="EMBL/GenBank/DDBJ databases">
        <title>Draft genome sequence of two Spirosoma agri KCTC 52727 and Spirosoma terrae KCTC 52035.</title>
        <authorList>
            <person name="Rojas J."/>
            <person name="Ambika Manirajan B."/>
            <person name="Ratering S."/>
            <person name="Suarez C."/>
            <person name="Schnell S."/>
        </authorList>
    </citation>
    <scope>NUCLEOTIDE SEQUENCE [LARGE SCALE GENOMIC DNA]</scope>
    <source>
        <strain evidence="3 4">KCTC 52727</strain>
    </source>
</reference>
<dbReference type="CDD" id="cd01399">
    <property type="entry name" value="GlcN6P_deaminase"/>
    <property type="match status" value="1"/>
</dbReference>
<dbReference type="Proteomes" id="UP000477386">
    <property type="component" value="Unassembled WGS sequence"/>
</dbReference>
<dbReference type="Pfam" id="PF01182">
    <property type="entry name" value="Glucosamine_iso"/>
    <property type="match status" value="1"/>
</dbReference>
<dbReference type="EMBL" id="JAAGNZ010000001">
    <property type="protein sequence ID" value="NEU65323.1"/>
    <property type="molecule type" value="Genomic_DNA"/>
</dbReference>
<dbReference type="NCBIfam" id="TIGR00502">
    <property type="entry name" value="nagB"/>
    <property type="match status" value="1"/>
</dbReference>
<dbReference type="EC" id="3.5.99.6" evidence="1"/>
<evidence type="ECO:0000313" key="3">
    <source>
        <dbReference type="EMBL" id="NEU65323.1"/>
    </source>
</evidence>
<dbReference type="InterPro" id="IPR004547">
    <property type="entry name" value="Glucosamine6P_isomerase"/>
</dbReference>
<sequence length="673" mass="74967">MTSESQLLDNPDGQLPGDLLTGTSMLGTSMLGVDSPTGGPIQSAITYEKIPTHIYADAKDASRAVAQEIADLIRQKQSENKPCVLGLATGSSPKTVYAELIRMHREEGLSFHNVVSFNLDEYYPMEPDSLQSYWRFMREQLFDHVDIPKGNYNVPDGTLRPDEVAGFSKKYEAAIEAAGGLDFQLLGIGGNGHIGFNEPGSLVNSHTRLMMLDNSTRAAAAADFGGLPKTPRKAITMGVSSILGARRVVLLAWGERKAPVIRSAVEGLVTELNPASYLQTHPNALFVIDTAAASELTRMKTPWLVDSVVWDNNMKKKAVTYLSLALSKPILKLTDRDYNDNGMSDLLAQYGQSYDINIDVFNQLQHTITGWPGGKPNADDTNRPERAQPAKKRCLIFSPHPDDDIISMGGTFQRLVDQGHEVHIGYQTSGNIAVADDEALRFADYVVDFNTKFGIDSPEATRIFQDAAASLREKNDSEMDTIEVRYVKGLIRMGEAKSTCRFVGIPVTQAHFMNMPFYETGKVAKKPLSEADIQITMAVIEAIKPHQIYAAGDLADPHGTHKVCLDAVLEAVRRLKDKDFMKDCWVWLYRGAWAEWDIHEIEMAVPMSPDQVTKKRFGIFKHQSQKDGVVYQGTDSREFWQRAEERNRGTAELYNRLGLAEYEAMEAFVRWRF</sequence>
<dbReference type="InterPro" id="IPR024078">
    <property type="entry name" value="LmbE-like_dom_sf"/>
</dbReference>
<dbReference type="InterPro" id="IPR037171">
    <property type="entry name" value="NagB/RpiA_transferase-like"/>
</dbReference>
<comment type="caution">
    <text evidence="3">The sequence shown here is derived from an EMBL/GenBank/DDBJ whole genome shotgun (WGS) entry which is preliminary data.</text>
</comment>